<dbReference type="Gene3D" id="1.10.287.1060">
    <property type="entry name" value="ESAT-6-like"/>
    <property type="match status" value="1"/>
</dbReference>
<dbReference type="EMBL" id="JAFFZM010000018">
    <property type="protein sequence ID" value="MBO8201804.1"/>
    <property type="molecule type" value="Genomic_DNA"/>
</dbReference>
<dbReference type="SUPFAM" id="SSF140453">
    <property type="entry name" value="EsxAB dimer-like"/>
    <property type="match status" value="1"/>
</dbReference>
<reference evidence="2 3" key="1">
    <citation type="submission" date="2021-02" db="EMBL/GenBank/DDBJ databases">
        <title>Streptomyces spirodelae sp. nov., isolated from duckweed.</title>
        <authorList>
            <person name="Saimee Y."/>
            <person name="Duangmal K."/>
        </authorList>
    </citation>
    <scope>NUCLEOTIDE SEQUENCE [LARGE SCALE GENOMIC DNA]</scope>
    <source>
        <strain evidence="2 3">DSM 42105</strain>
    </source>
</reference>
<dbReference type="NCBIfam" id="TIGR03930">
    <property type="entry name" value="WXG100_ESAT6"/>
    <property type="match status" value="1"/>
</dbReference>
<name>A0ABS3Y2I3_9ACTN</name>
<dbReference type="Pfam" id="PF06013">
    <property type="entry name" value="WXG100"/>
    <property type="match status" value="1"/>
</dbReference>
<dbReference type="Proteomes" id="UP000721954">
    <property type="component" value="Unassembled WGS sequence"/>
</dbReference>
<dbReference type="GeneID" id="96262158"/>
<proteinExistence type="inferred from homology"/>
<evidence type="ECO:0000313" key="3">
    <source>
        <dbReference type="Proteomes" id="UP000721954"/>
    </source>
</evidence>
<comment type="similarity">
    <text evidence="1">Belongs to the WXG100 family.</text>
</comment>
<sequence length="103" mass="11507">MPKGYQDGLKVTYASLDEAATSIEGFAKTLMEDLGDIRKQVASISEAWEGEAQTAYKEAMHKWDTKSQAVQQALTEIVRVIRLGRDGYQETDLASARWFHPNG</sequence>
<accession>A0ABS3Y2I3</accession>
<protein>
    <recommendedName>
        <fullName evidence="1">ESAT-6-like protein</fullName>
    </recommendedName>
</protein>
<comment type="caution">
    <text evidence="2">The sequence shown here is derived from an EMBL/GenBank/DDBJ whole genome shotgun (WGS) entry which is preliminary data.</text>
</comment>
<dbReference type="InterPro" id="IPR010310">
    <property type="entry name" value="T7SS_ESAT-6-like"/>
</dbReference>
<keyword evidence="3" id="KW-1185">Reference proteome</keyword>
<gene>
    <name evidence="2" type="ORF">JW613_26405</name>
</gene>
<evidence type="ECO:0000256" key="1">
    <source>
        <dbReference type="RuleBase" id="RU362001"/>
    </source>
</evidence>
<dbReference type="InterPro" id="IPR036689">
    <property type="entry name" value="ESAT-6-like_sf"/>
</dbReference>
<dbReference type="RefSeq" id="WP_209213414.1">
    <property type="nucleotide sequence ID" value="NZ_JAFFZM010000018.1"/>
</dbReference>
<organism evidence="2 3">
    <name type="scientific">Streptomyces smyrnaeus</name>
    <dbReference type="NCBI Taxonomy" id="1387713"/>
    <lineage>
        <taxon>Bacteria</taxon>
        <taxon>Bacillati</taxon>
        <taxon>Actinomycetota</taxon>
        <taxon>Actinomycetes</taxon>
        <taxon>Kitasatosporales</taxon>
        <taxon>Streptomycetaceae</taxon>
        <taxon>Streptomyces</taxon>
    </lineage>
</organism>
<evidence type="ECO:0000313" key="2">
    <source>
        <dbReference type="EMBL" id="MBO8201804.1"/>
    </source>
</evidence>